<evidence type="ECO:0000256" key="1">
    <source>
        <dbReference type="SAM" id="Coils"/>
    </source>
</evidence>
<dbReference type="EMBL" id="JAPFFF010000012">
    <property type="protein sequence ID" value="KAK8876402.1"/>
    <property type="molecule type" value="Genomic_DNA"/>
</dbReference>
<feature type="non-terminal residue" evidence="2">
    <location>
        <position position="77"/>
    </location>
</feature>
<feature type="coiled-coil region" evidence="1">
    <location>
        <begin position="22"/>
        <end position="56"/>
    </location>
</feature>
<protein>
    <submittedName>
        <fullName evidence="2">Uncharacterized protein</fullName>
    </submittedName>
</protein>
<organism evidence="2 3">
    <name type="scientific">Tritrichomonas musculus</name>
    <dbReference type="NCBI Taxonomy" id="1915356"/>
    <lineage>
        <taxon>Eukaryota</taxon>
        <taxon>Metamonada</taxon>
        <taxon>Parabasalia</taxon>
        <taxon>Tritrichomonadida</taxon>
        <taxon>Tritrichomonadidae</taxon>
        <taxon>Tritrichomonas</taxon>
    </lineage>
</organism>
<evidence type="ECO:0000313" key="2">
    <source>
        <dbReference type="EMBL" id="KAK8876402.1"/>
    </source>
</evidence>
<reference evidence="2 3" key="1">
    <citation type="submission" date="2024-04" db="EMBL/GenBank/DDBJ databases">
        <title>Tritrichomonas musculus Genome.</title>
        <authorList>
            <person name="Alves-Ferreira E."/>
            <person name="Grigg M."/>
            <person name="Lorenzi H."/>
            <person name="Galac M."/>
        </authorList>
    </citation>
    <scope>NUCLEOTIDE SEQUENCE [LARGE SCALE GENOMIC DNA]</scope>
    <source>
        <strain evidence="2 3">EAF2021</strain>
    </source>
</reference>
<keyword evidence="1" id="KW-0175">Coiled coil</keyword>
<proteinExistence type="predicted"/>
<sequence length="77" mass="9556">MTDFSNVFDFHFINPLFMRTIYDEQNEIIKKLDEIKKQQEEEISRIKKENEKLRSMIVEKDVIVNLIHDEMTRYFHY</sequence>
<gene>
    <name evidence="2" type="ORF">M9Y10_006606</name>
</gene>
<name>A0ABR2JEM6_9EUKA</name>
<keyword evidence="3" id="KW-1185">Reference proteome</keyword>
<comment type="caution">
    <text evidence="2">The sequence shown here is derived from an EMBL/GenBank/DDBJ whole genome shotgun (WGS) entry which is preliminary data.</text>
</comment>
<dbReference type="Proteomes" id="UP001470230">
    <property type="component" value="Unassembled WGS sequence"/>
</dbReference>
<accession>A0ABR2JEM6</accession>
<evidence type="ECO:0000313" key="3">
    <source>
        <dbReference type="Proteomes" id="UP001470230"/>
    </source>
</evidence>